<sequence length="204" mass="22239">MHGGVMKPPKVLVDIVESVAAAVRLLEPLAMLDIILAQPQPISALYEACQKEGRQSLLEPLAMLDVILAQPQPISALYEACQNEGSMEAGYRNIASVFVDDTFIASDSSQTKENAKLHAAEAALSKLTKPKGGYTNSQTNVDFNELVETKYAKKKRELGLAHAKRFVSSVQLELPDAIFCLKVKDTENSTASKTFRVLRKAGYA</sequence>
<name>A0ACB9IRS0_9ASTR</name>
<protein>
    <submittedName>
        <fullName evidence="1">Uncharacterized protein</fullName>
    </submittedName>
</protein>
<evidence type="ECO:0000313" key="2">
    <source>
        <dbReference type="Proteomes" id="UP001056120"/>
    </source>
</evidence>
<dbReference type="Proteomes" id="UP001056120">
    <property type="component" value="Linkage Group LG07"/>
</dbReference>
<keyword evidence="2" id="KW-1185">Reference proteome</keyword>
<dbReference type="EMBL" id="CM042024">
    <property type="protein sequence ID" value="KAI3810206.1"/>
    <property type="molecule type" value="Genomic_DNA"/>
</dbReference>
<reference evidence="2" key="1">
    <citation type="journal article" date="2022" name="Mol. Ecol. Resour.">
        <title>The genomes of chicory, endive, great burdock and yacon provide insights into Asteraceae palaeo-polyploidization history and plant inulin production.</title>
        <authorList>
            <person name="Fan W."/>
            <person name="Wang S."/>
            <person name="Wang H."/>
            <person name="Wang A."/>
            <person name="Jiang F."/>
            <person name="Liu H."/>
            <person name="Zhao H."/>
            <person name="Xu D."/>
            <person name="Zhang Y."/>
        </authorList>
    </citation>
    <scope>NUCLEOTIDE SEQUENCE [LARGE SCALE GENOMIC DNA]</scope>
    <source>
        <strain evidence="2">cv. Yunnan</strain>
    </source>
</reference>
<comment type="caution">
    <text evidence="1">The sequence shown here is derived from an EMBL/GenBank/DDBJ whole genome shotgun (WGS) entry which is preliminary data.</text>
</comment>
<proteinExistence type="predicted"/>
<reference evidence="1 2" key="2">
    <citation type="journal article" date="2022" name="Mol. Ecol. Resour.">
        <title>The genomes of chicory, endive, great burdock and yacon provide insights into Asteraceae paleo-polyploidization history and plant inulin production.</title>
        <authorList>
            <person name="Fan W."/>
            <person name="Wang S."/>
            <person name="Wang H."/>
            <person name="Wang A."/>
            <person name="Jiang F."/>
            <person name="Liu H."/>
            <person name="Zhao H."/>
            <person name="Xu D."/>
            <person name="Zhang Y."/>
        </authorList>
    </citation>
    <scope>NUCLEOTIDE SEQUENCE [LARGE SCALE GENOMIC DNA]</scope>
    <source>
        <strain evidence="2">cv. Yunnan</strain>
        <tissue evidence="1">Leaves</tissue>
    </source>
</reference>
<accession>A0ACB9IRS0</accession>
<evidence type="ECO:0000313" key="1">
    <source>
        <dbReference type="EMBL" id="KAI3810206.1"/>
    </source>
</evidence>
<organism evidence="1 2">
    <name type="scientific">Smallanthus sonchifolius</name>
    <dbReference type="NCBI Taxonomy" id="185202"/>
    <lineage>
        <taxon>Eukaryota</taxon>
        <taxon>Viridiplantae</taxon>
        <taxon>Streptophyta</taxon>
        <taxon>Embryophyta</taxon>
        <taxon>Tracheophyta</taxon>
        <taxon>Spermatophyta</taxon>
        <taxon>Magnoliopsida</taxon>
        <taxon>eudicotyledons</taxon>
        <taxon>Gunneridae</taxon>
        <taxon>Pentapetalae</taxon>
        <taxon>asterids</taxon>
        <taxon>campanulids</taxon>
        <taxon>Asterales</taxon>
        <taxon>Asteraceae</taxon>
        <taxon>Asteroideae</taxon>
        <taxon>Heliantheae alliance</taxon>
        <taxon>Millerieae</taxon>
        <taxon>Smallanthus</taxon>
    </lineage>
</organism>
<gene>
    <name evidence="1" type="ORF">L1987_19816</name>
</gene>